<dbReference type="Gene3D" id="3.90.1570.10">
    <property type="entry name" value="tt1808, chain A"/>
    <property type="match status" value="1"/>
</dbReference>
<dbReference type="InterPro" id="IPR008538">
    <property type="entry name" value="Uma2"/>
</dbReference>
<dbReference type="PANTHER" id="PTHR35400">
    <property type="entry name" value="SLR1083 PROTEIN"/>
    <property type="match status" value="1"/>
</dbReference>
<proteinExistence type="predicted"/>
<sequence length="187" mass="20630">MEALLKLPRHRFSRAQFERMVEADVFGPLDRLELLDGEIIDMAPQKSRHATAVTLVGDALRVALRDQGVTVRMQLPLVLDDHSEPEPDVAIVPGGARDYRDAHPSRALLVCEVSDSTLAYDRGRKLAAYARAGIPEYWVLDLNAERLEVFRRPEQGDYALGSTLGADDCVSPLVCPSASIRVGELLP</sequence>
<dbReference type="RefSeq" id="WP_213380377.1">
    <property type="nucleotide sequence ID" value="NZ_AP024563.1"/>
</dbReference>
<protein>
    <recommendedName>
        <fullName evidence="1">Putative restriction endonuclease domain-containing protein</fullName>
    </recommendedName>
</protein>
<evidence type="ECO:0000313" key="2">
    <source>
        <dbReference type="EMBL" id="BCU06112.1"/>
    </source>
</evidence>
<dbReference type="InterPro" id="IPR011335">
    <property type="entry name" value="Restrct_endonuc-II-like"/>
</dbReference>
<dbReference type="SUPFAM" id="SSF52980">
    <property type="entry name" value="Restriction endonuclease-like"/>
    <property type="match status" value="1"/>
</dbReference>
<dbReference type="Proteomes" id="UP000680679">
    <property type="component" value="Chromosome"/>
</dbReference>
<dbReference type="EMBL" id="AP024563">
    <property type="protein sequence ID" value="BCU06112.1"/>
    <property type="molecule type" value="Genomic_DNA"/>
</dbReference>
<gene>
    <name evidence="2" type="ORF">Atep_07890</name>
</gene>
<dbReference type="PANTHER" id="PTHR35400:SF1">
    <property type="entry name" value="SLR1083 PROTEIN"/>
    <property type="match status" value="1"/>
</dbReference>
<keyword evidence="3" id="KW-1185">Reference proteome</keyword>
<organism evidence="2 3">
    <name type="scientific">Allochromatium tepidum</name>
    <dbReference type="NCBI Taxonomy" id="553982"/>
    <lineage>
        <taxon>Bacteria</taxon>
        <taxon>Pseudomonadati</taxon>
        <taxon>Pseudomonadota</taxon>
        <taxon>Gammaproteobacteria</taxon>
        <taxon>Chromatiales</taxon>
        <taxon>Chromatiaceae</taxon>
        <taxon>Allochromatium</taxon>
    </lineage>
</organism>
<evidence type="ECO:0000259" key="1">
    <source>
        <dbReference type="Pfam" id="PF05685"/>
    </source>
</evidence>
<dbReference type="Pfam" id="PF05685">
    <property type="entry name" value="Uma2"/>
    <property type="match status" value="1"/>
</dbReference>
<feature type="domain" description="Putative restriction endonuclease" evidence="1">
    <location>
        <begin position="16"/>
        <end position="178"/>
    </location>
</feature>
<accession>A0ABM7QK35</accession>
<reference evidence="2 3" key="1">
    <citation type="submission" date="2021-04" db="EMBL/GenBank/DDBJ databases">
        <title>Complete genome sequencing of Allochromatium tepidum strain NZ.</title>
        <authorList>
            <person name="Tsukatani Y."/>
            <person name="Mori H."/>
        </authorList>
    </citation>
    <scope>NUCLEOTIDE SEQUENCE [LARGE SCALE GENOMIC DNA]</scope>
    <source>
        <strain evidence="2 3">NZ</strain>
    </source>
</reference>
<dbReference type="CDD" id="cd06260">
    <property type="entry name" value="DUF820-like"/>
    <property type="match status" value="1"/>
</dbReference>
<name>A0ABM7QK35_9GAMM</name>
<dbReference type="InterPro" id="IPR012296">
    <property type="entry name" value="Nuclease_put_TT1808"/>
</dbReference>
<evidence type="ECO:0000313" key="3">
    <source>
        <dbReference type="Proteomes" id="UP000680679"/>
    </source>
</evidence>